<evidence type="ECO:0000256" key="8">
    <source>
        <dbReference type="ARBA" id="ARBA00023026"/>
    </source>
</evidence>
<dbReference type="InterPro" id="IPR050173">
    <property type="entry name" value="ABC_transporter_C-like"/>
</dbReference>
<keyword evidence="6" id="KW-0067">ATP-binding</keyword>
<keyword evidence="9 11" id="KW-0472">Membrane</keyword>
<dbReference type="PROSITE" id="PS50893">
    <property type="entry name" value="ABC_TRANSPORTER_2"/>
    <property type="match status" value="2"/>
</dbReference>
<dbReference type="InterPro" id="IPR011527">
    <property type="entry name" value="ABC1_TM_dom"/>
</dbReference>
<dbReference type="GO" id="GO:0140359">
    <property type="term" value="F:ABC-type transporter activity"/>
    <property type="evidence" value="ECO:0007669"/>
    <property type="project" value="InterPro"/>
</dbReference>
<dbReference type="InterPro" id="IPR003439">
    <property type="entry name" value="ABC_transporter-like_ATP-bd"/>
</dbReference>
<evidence type="ECO:0000256" key="5">
    <source>
        <dbReference type="ARBA" id="ARBA00022741"/>
    </source>
</evidence>
<dbReference type="InterPro" id="IPR036640">
    <property type="entry name" value="ABC1_TM_sf"/>
</dbReference>
<keyword evidence="5" id="KW-0547">Nucleotide-binding</keyword>
<feature type="transmembrane region" description="Helical" evidence="11">
    <location>
        <begin position="926"/>
        <end position="946"/>
    </location>
</feature>
<comment type="subcellular location">
    <subcellularLocation>
        <location evidence="1">Membrane</location>
        <topology evidence="1">Multi-pass membrane protein</topology>
    </subcellularLocation>
</comment>
<keyword evidence="4 11" id="KW-0812">Transmembrane</keyword>
<sequence length="1491" mass="165494">MFGKGKDKGQTTTSDEKLREVDSQEKDGGRDASLDTKHTRVDEGKNTQTPGNMKTNVFLDTGDVRLKVREHWWQIWRPADPPPPPPASLDDASIIPLANASFLSKITYAWISPMMVLGYQRTLQATDLWRIDDERSAEVLSRKLDQSWARRKKVAAEYNSKLAAGEIKPSAWKRVTWSVKALKGGKGSYGDRRKALEIKWQEVDGRKDPSLAYALNDVFGLSFWLAGVFKVFGDTSQLMSPLLIRAIINFGKARIMARDGDGPPPSVGRGVGMALGLWILTICASIGQHQFFWRSMMTGVLARSALIASIYRRGVNLTGKARTKLPNAALVNHISTDVSRIDAAAQWFHAGWTAPVQVSICLIILCVQLGPSALAGFALFALVAPMQTHIMSMQFKIRRKTNVWTDQRAKLLLEVLSSMRIVKYFTYEVPFLNRIFSIRHNELKGVRRIQFLRSLNIATAFSVPALAATLAFLTYTLTAHNFNEAIIFSSLSLFNLLRQPLMLMPRALSAISDARNALGRLRVVFDAEILSDDPIVIDPNMAAALEVVDATFEWEESMAVKEAKEKSAKEKGKGKRGGGGDKSGAATPAAVTGNKPFQMRDVNMSVPRGSLVAIVGPVGSGKSSLLQGLIGEMRKLKGDVKFGGRVGYCPQTAWIQNATLRDNIVFGQAWDEDRYWEAIENASLVADLQVLPDGDLTEIGEKGINLSGGQKQRVNIARALYFDADVVVFDDPLSAVDAHVGRALFNDAIIGSLRARGKSVILVTHALHFMSQCDYIYTVANGTIVEQGTYDELIAADGEFARLDKEFGGAEHDAEEAGDEEAAIEGDAKNTGNGYALEQAKQKSQKRSGAGSGKLEGRLIVAEKRVTGSVPWRVYWEYFKAGQGYWTGPFILFCMIIMQGSQIMNSYTLVWWQANTFNRPISFYQIIYGCLAISQATFTFLLGVFMDVMSFHVSQNLHHHALQNLFYAPMSLFDTTPLGRILSVFGKDIDTVDDQLAVSMRMTVITITSAIGAIVIISILEHYFLIAAAFIAFGYNYFASFYRASAREMKRLDSMLRSLLYGHFSESLTGIPTIRSYKEIPRFIRENTYYIDLENRALFLTVTNQRWLAIRLDFCGGMMIFVIAMLVVNAVNGINAAQIGLVLTYTTQLTQIFGMVTRQSAEVENYMNSVERVVGYSRSDLIEQEAPHEKPDVKPPPEWPTEGSIEFKDIRMSYRKGLPDVLKGITMKINGGEKIGVVGRTGAGKSSLMLALFRIVELNTGSITLDGIDISAIGLNDLRRKIAIIPQDPLLFSGTIRSNLDPFNLYDDAHLWDALRRSYLIETPTLPESEKAALLDEDAGVRTPQSRRFNLETVVESEGANLSVGERSLLSLARALVKDSKVVVLDEATASVDLETDAKIQKTISTEFSDRTLLCIAHRLRTIIHYDRILVMDQGQIAELDTPMNLFLKKDSIFRGMCDGSNITMEEMERAEAQRPHERLHAYVYGSVDNS</sequence>
<evidence type="ECO:0000313" key="15">
    <source>
        <dbReference type="Proteomes" id="UP000054196"/>
    </source>
</evidence>
<organism evidence="14 15">
    <name type="scientific">Punctularia strigosozonata (strain HHB-11173)</name>
    <name type="common">White-rot fungus</name>
    <dbReference type="NCBI Taxonomy" id="741275"/>
    <lineage>
        <taxon>Eukaryota</taxon>
        <taxon>Fungi</taxon>
        <taxon>Dikarya</taxon>
        <taxon>Basidiomycota</taxon>
        <taxon>Agaricomycotina</taxon>
        <taxon>Agaricomycetes</taxon>
        <taxon>Corticiales</taxon>
        <taxon>Punctulariaceae</taxon>
        <taxon>Punctularia</taxon>
    </lineage>
</organism>
<reference evidence="15" key="1">
    <citation type="journal article" date="2012" name="Science">
        <title>The Paleozoic origin of enzymatic lignin decomposition reconstructed from 31 fungal genomes.</title>
        <authorList>
            <person name="Floudas D."/>
            <person name="Binder M."/>
            <person name="Riley R."/>
            <person name="Barry K."/>
            <person name="Blanchette R.A."/>
            <person name="Henrissat B."/>
            <person name="Martinez A.T."/>
            <person name="Otillar R."/>
            <person name="Spatafora J.W."/>
            <person name="Yadav J.S."/>
            <person name="Aerts A."/>
            <person name="Benoit I."/>
            <person name="Boyd A."/>
            <person name="Carlson A."/>
            <person name="Copeland A."/>
            <person name="Coutinho P.M."/>
            <person name="de Vries R.P."/>
            <person name="Ferreira P."/>
            <person name="Findley K."/>
            <person name="Foster B."/>
            <person name="Gaskell J."/>
            <person name="Glotzer D."/>
            <person name="Gorecki P."/>
            <person name="Heitman J."/>
            <person name="Hesse C."/>
            <person name="Hori C."/>
            <person name="Igarashi K."/>
            <person name="Jurgens J.A."/>
            <person name="Kallen N."/>
            <person name="Kersten P."/>
            <person name="Kohler A."/>
            <person name="Kuees U."/>
            <person name="Kumar T.K.A."/>
            <person name="Kuo A."/>
            <person name="LaButti K."/>
            <person name="Larrondo L.F."/>
            <person name="Lindquist E."/>
            <person name="Ling A."/>
            <person name="Lombard V."/>
            <person name="Lucas S."/>
            <person name="Lundell T."/>
            <person name="Martin R."/>
            <person name="McLaughlin D.J."/>
            <person name="Morgenstern I."/>
            <person name="Morin E."/>
            <person name="Murat C."/>
            <person name="Nagy L.G."/>
            <person name="Nolan M."/>
            <person name="Ohm R.A."/>
            <person name="Patyshakuliyeva A."/>
            <person name="Rokas A."/>
            <person name="Ruiz-Duenas F.J."/>
            <person name="Sabat G."/>
            <person name="Salamov A."/>
            <person name="Samejima M."/>
            <person name="Schmutz J."/>
            <person name="Slot J.C."/>
            <person name="St John F."/>
            <person name="Stenlid J."/>
            <person name="Sun H."/>
            <person name="Sun S."/>
            <person name="Syed K."/>
            <person name="Tsang A."/>
            <person name="Wiebenga A."/>
            <person name="Young D."/>
            <person name="Pisabarro A."/>
            <person name="Eastwood D.C."/>
            <person name="Martin F."/>
            <person name="Cullen D."/>
            <person name="Grigoriev I.V."/>
            <person name="Hibbett D.S."/>
        </authorList>
    </citation>
    <scope>NUCLEOTIDE SEQUENCE [LARGE SCALE GENOMIC DNA]</scope>
    <source>
        <strain evidence="15">HHB-11173 SS5</strain>
    </source>
</reference>
<keyword evidence="3" id="KW-0813">Transport</keyword>
<dbReference type="Gene3D" id="1.20.1560.10">
    <property type="entry name" value="ABC transporter type 1, transmembrane domain"/>
    <property type="match status" value="2"/>
</dbReference>
<dbReference type="GeneID" id="18877638"/>
<dbReference type="InterPro" id="IPR017871">
    <property type="entry name" value="ABC_transporter-like_CS"/>
</dbReference>
<dbReference type="FunFam" id="3.40.50.300:FF:000997">
    <property type="entry name" value="Multidrug resistance-associated protein 1"/>
    <property type="match status" value="1"/>
</dbReference>
<dbReference type="SMART" id="SM00382">
    <property type="entry name" value="AAA"/>
    <property type="match status" value="2"/>
</dbReference>
<dbReference type="OrthoDB" id="6500128at2759"/>
<dbReference type="PROSITE" id="PS50929">
    <property type="entry name" value="ABC_TM1F"/>
    <property type="match status" value="2"/>
</dbReference>
<evidence type="ECO:0000256" key="7">
    <source>
        <dbReference type="ARBA" id="ARBA00022989"/>
    </source>
</evidence>
<dbReference type="eggNOG" id="KOG0054">
    <property type="taxonomic scope" value="Eukaryota"/>
</dbReference>
<feature type="transmembrane region" description="Helical" evidence="11">
    <location>
        <begin position="966"/>
        <end position="986"/>
    </location>
</feature>
<dbReference type="FunFam" id="3.40.50.300:FF:000565">
    <property type="entry name" value="ABC bile acid transporter"/>
    <property type="match status" value="1"/>
</dbReference>
<feature type="compositionally biased region" description="Polar residues" evidence="10">
    <location>
        <begin position="46"/>
        <end position="55"/>
    </location>
</feature>
<evidence type="ECO:0000256" key="6">
    <source>
        <dbReference type="ARBA" id="ARBA00022840"/>
    </source>
</evidence>
<evidence type="ECO:0000256" key="4">
    <source>
        <dbReference type="ARBA" id="ARBA00022692"/>
    </source>
</evidence>
<keyword evidence="7 11" id="KW-1133">Transmembrane helix</keyword>
<feature type="domain" description="ABC transmembrane type-1" evidence="13">
    <location>
        <begin position="890"/>
        <end position="1165"/>
    </location>
</feature>
<dbReference type="FunFam" id="1.20.1560.10:FF:000010">
    <property type="entry name" value="Multidrug resistance-associated ABC transporter"/>
    <property type="match status" value="1"/>
</dbReference>
<evidence type="ECO:0000313" key="14">
    <source>
        <dbReference type="EMBL" id="EIN03766.1"/>
    </source>
</evidence>
<feature type="domain" description="ABC transporter" evidence="12">
    <location>
        <begin position="1205"/>
        <end position="1459"/>
    </location>
</feature>
<dbReference type="InterPro" id="IPR003593">
    <property type="entry name" value="AAA+_ATPase"/>
</dbReference>
<dbReference type="GO" id="GO:0016020">
    <property type="term" value="C:membrane"/>
    <property type="evidence" value="ECO:0007669"/>
    <property type="project" value="UniProtKB-SubCell"/>
</dbReference>
<dbReference type="PROSITE" id="PS00211">
    <property type="entry name" value="ABC_TRANSPORTER_1"/>
    <property type="match status" value="2"/>
</dbReference>
<evidence type="ECO:0000256" key="2">
    <source>
        <dbReference type="ARBA" id="ARBA00009726"/>
    </source>
</evidence>
<feature type="compositionally biased region" description="Basic and acidic residues" evidence="10">
    <location>
        <begin position="1"/>
        <end position="45"/>
    </location>
</feature>
<feature type="domain" description="ABC transporter" evidence="12">
    <location>
        <begin position="581"/>
        <end position="806"/>
    </location>
</feature>
<feature type="region of interest" description="Disordered" evidence="10">
    <location>
        <begin position="1"/>
        <end position="56"/>
    </location>
</feature>
<feature type="transmembrane region" description="Helical" evidence="11">
    <location>
        <begin position="998"/>
        <end position="1017"/>
    </location>
</feature>
<feature type="transmembrane region" description="Helical" evidence="11">
    <location>
        <begin position="454"/>
        <end position="475"/>
    </location>
</feature>
<dbReference type="FunFam" id="1.20.1560.10:FF:000061">
    <property type="entry name" value="ATP-binding cassette transporter YOR1"/>
    <property type="match status" value="1"/>
</dbReference>
<dbReference type="CDD" id="cd18606">
    <property type="entry name" value="ABC_6TM_YOR1_D2_like"/>
    <property type="match status" value="1"/>
</dbReference>
<dbReference type="GO" id="GO:0016887">
    <property type="term" value="F:ATP hydrolysis activity"/>
    <property type="evidence" value="ECO:0007669"/>
    <property type="project" value="InterPro"/>
</dbReference>
<accession>R7S3H1</accession>
<evidence type="ECO:0000259" key="13">
    <source>
        <dbReference type="PROSITE" id="PS50929"/>
    </source>
</evidence>
<comment type="similarity">
    <text evidence="2">Belongs to the ABC transporter superfamily. ABCC family. Conjugate transporter (TC 3.A.1.208) subfamily.</text>
</comment>
<feature type="transmembrane region" description="Helical" evidence="11">
    <location>
        <begin position="356"/>
        <end position="384"/>
    </location>
</feature>
<dbReference type="PANTHER" id="PTHR24223">
    <property type="entry name" value="ATP-BINDING CASSETTE SUB-FAMILY C"/>
    <property type="match status" value="1"/>
</dbReference>
<evidence type="ECO:0000256" key="9">
    <source>
        <dbReference type="ARBA" id="ARBA00023136"/>
    </source>
</evidence>
<dbReference type="Pfam" id="PF00005">
    <property type="entry name" value="ABC_tran"/>
    <property type="match status" value="2"/>
</dbReference>
<dbReference type="HOGENOM" id="CLU_000604_27_0_1"/>
<protein>
    <submittedName>
        <fullName evidence="14">ABC protein</fullName>
    </submittedName>
</protein>
<dbReference type="InterPro" id="IPR027417">
    <property type="entry name" value="P-loop_NTPase"/>
</dbReference>
<evidence type="ECO:0000256" key="11">
    <source>
        <dbReference type="SAM" id="Phobius"/>
    </source>
</evidence>
<dbReference type="SUPFAM" id="SSF90123">
    <property type="entry name" value="ABC transporter transmembrane region"/>
    <property type="match status" value="2"/>
</dbReference>
<keyword evidence="8" id="KW-0843">Virulence</keyword>
<dbReference type="Gene3D" id="3.40.50.300">
    <property type="entry name" value="P-loop containing nucleotide triphosphate hydrolases"/>
    <property type="match status" value="2"/>
</dbReference>
<evidence type="ECO:0000256" key="10">
    <source>
        <dbReference type="SAM" id="MobiDB-lite"/>
    </source>
</evidence>
<feature type="transmembrane region" description="Helical" evidence="11">
    <location>
        <begin position="1023"/>
        <end position="1042"/>
    </location>
</feature>
<gene>
    <name evidence="14" type="ORF">PUNSTDRAFT_123188</name>
</gene>
<dbReference type="CDD" id="cd03244">
    <property type="entry name" value="ABCC_MRP_domain2"/>
    <property type="match status" value="1"/>
</dbReference>
<evidence type="ECO:0000259" key="12">
    <source>
        <dbReference type="PROSITE" id="PS50893"/>
    </source>
</evidence>
<evidence type="ECO:0000256" key="1">
    <source>
        <dbReference type="ARBA" id="ARBA00004141"/>
    </source>
</evidence>
<dbReference type="CDD" id="cd18597">
    <property type="entry name" value="ABC_6TM_YOR1_D1_like"/>
    <property type="match status" value="1"/>
</dbReference>
<dbReference type="KEGG" id="psq:PUNSTDRAFT_123188"/>
<evidence type="ECO:0000256" key="3">
    <source>
        <dbReference type="ARBA" id="ARBA00022448"/>
    </source>
</evidence>
<dbReference type="CDD" id="cd03250">
    <property type="entry name" value="ABCC_MRP_domain1"/>
    <property type="match status" value="1"/>
</dbReference>
<dbReference type="SUPFAM" id="SSF52540">
    <property type="entry name" value="P-loop containing nucleoside triphosphate hydrolases"/>
    <property type="match status" value="2"/>
</dbReference>
<dbReference type="Proteomes" id="UP000054196">
    <property type="component" value="Unassembled WGS sequence"/>
</dbReference>
<dbReference type="GO" id="GO:0005524">
    <property type="term" value="F:ATP binding"/>
    <property type="evidence" value="ECO:0007669"/>
    <property type="project" value="UniProtKB-KW"/>
</dbReference>
<proteinExistence type="inferred from homology"/>
<dbReference type="OMA" id="ACAQWFH"/>
<feature type="domain" description="ABC transmembrane type-1" evidence="13">
    <location>
        <begin position="224"/>
        <end position="513"/>
    </location>
</feature>
<feature type="region of interest" description="Disordered" evidence="10">
    <location>
        <begin position="563"/>
        <end position="592"/>
    </location>
</feature>
<dbReference type="Pfam" id="PF00664">
    <property type="entry name" value="ABC_membrane"/>
    <property type="match status" value="2"/>
</dbReference>
<keyword evidence="15" id="KW-1185">Reference proteome</keyword>
<feature type="transmembrane region" description="Helical" evidence="11">
    <location>
        <begin position="1108"/>
        <end position="1128"/>
    </location>
</feature>
<name>R7S3H1_PUNST</name>
<dbReference type="RefSeq" id="XP_007389051.1">
    <property type="nucleotide sequence ID" value="XM_007388989.1"/>
</dbReference>
<dbReference type="EMBL" id="JH687559">
    <property type="protein sequence ID" value="EIN03766.1"/>
    <property type="molecule type" value="Genomic_DNA"/>
</dbReference>
<dbReference type="PANTHER" id="PTHR24223:SF456">
    <property type="entry name" value="MULTIDRUG RESISTANCE-ASSOCIATED PROTEIN LETHAL(2)03659"/>
    <property type="match status" value="1"/>
</dbReference>